<feature type="transmembrane region" description="Helical" evidence="1">
    <location>
        <begin position="177"/>
        <end position="198"/>
    </location>
</feature>
<feature type="transmembrane region" description="Helical" evidence="1">
    <location>
        <begin position="119"/>
        <end position="141"/>
    </location>
</feature>
<gene>
    <name evidence="2" type="ORF">MADP07_00265</name>
</gene>
<evidence type="ECO:0000313" key="2">
    <source>
        <dbReference type="EMBL" id="MBW0602543.1"/>
    </source>
</evidence>
<keyword evidence="1" id="KW-1133">Transmembrane helix</keyword>
<keyword evidence="1" id="KW-0472">Membrane</keyword>
<evidence type="ECO:0000313" key="3">
    <source>
        <dbReference type="Proteomes" id="UP000746160"/>
    </source>
</evidence>
<organism evidence="2 3">
    <name type="scientific">Mycoplasmopsis anatis</name>
    <dbReference type="NCBI Taxonomy" id="171279"/>
    <lineage>
        <taxon>Bacteria</taxon>
        <taxon>Bacillati</taxon>
        <taxon>Mycoplasmatota</taxon>
        <taxon>Mycoplasmoidales</taxon>
        <taxon>Metamycoplasmataceae</taxon>
        <taxon>Mycoplasmopsis</taxon>
    </lineage>
</organism>
<name>A0A9Q3L6V0_9BACT</name>
<evidence type="ECO:0008006" key="4">
    <source>
        <dbReference type="Google" id="ProtNLM"/>
    </source>
</evidence>
<dbReference type="Proteomes" id="UP000746160">
    <property type="component" value="Unassembled WGS sequence"/>
</dbReference>
<dbReference type="EMBL" id="JABZFG010000003">
    <property type="protein sequence ID" value="MBW0602543.1"/>
    <property type="molecule type" value="Genomic_DNA"/>
</dbReference>
<feature type="transmembrane region" description="Helical" evidence="1">
    <location>
        <begin position="218"/>
        <end position="236"/>
    </location>
</feature>
<accession>A0A9Q3L6V0</accession>
<feature type="transmembrane region" description="Helical" evidence="1">
    <location>
        <begin position="61"/>
        <end position="81"/>
    </location>
</feature>
<dbReference type="AlphaFoldDB" id="A0A9Q3L6V0"/>
<dbReference type="RefSeq" id="WP_218675373.1">
    <property type="nucleotide sequence ID" value="NZ_JABZFC010000003.1"/>
</dbReference>
<evidence type="ECO:0000256" key="1">
    <source>
        <dbReference type="SAM" id="Phobius"/>
    </source>
</evidence>
<protein>
    <recommendedName>
        <fullName evidence="4">Inhibitor of apoptosis-promoting Bax1</fullName>
    </recommendedName>
</protein>
<feature type="transmembrane region" description="Helical" evidence="1">
    <location>
        <begin position="20"/>
        <end position="41"/>
    </location>
</feature>
<dbReference type="NCBIfam" id="NF045951">
    <property type="entry name" value="MAG0110_fam"/>
    <property type="match status" value="1"/>
</dbReference>
<feature type="transmembrane region" description="Helical" evidence="1">
    <location>
        <begin position="148"/>
        <end position="171"/>
    </location>
</feature>
<reference evidence="2" key="1">
    <citation type="journal article" date="2021" name="Genes Genomics">
        <title>Comparative genomic analysis of Mycoplasma anatis strains.</title>
        <authorList>
            <person name="Zhou Q."/>
            <person name="Mai K."/>
            <person name="Yang D."/>
            <person name="Liu J."/>
            <person name="Yan Z."/>
            <person name="Luo C."/>
            <person name="Tan Y."/>
            <person name="Cao S."/>
            <person name="Zhou Q."/>
            <person name="Chen L."/>
            <person name="Chen F."/>
        </authorList>
    </citation>
    <scope>NUCLEOTIDE SEQUENCE</scope>
    <source>
        <strain evidence="2">DP07</strain>
    </source>
</reference>
<feature type="transmembrane region" description="Helical" evidence="1">
    <location>
        <begin position="88"/>
        <end position="113"/>
    </location>
</feature>
<comment type="caution">
    <text evidence="2">The sequence shown here is derived from an EMBL/GenBank/DDBJ whole genome shotgun (WGS) entry which is preliminary data.</text>
</comment>
<sequence length="243" mass="27753">MNELSYGITKKKTKNSYLSLTLIFVGIGLFIFGTLVLSLGIFSKQVTNFILNNFSSSTFFITYLISTIVFFVWLILFSYLYKKLPFPVLVIGYIFTIIYMAFITFISMVANGISTDRLWLIALIFLVSVILTIACGIVGYFELIKVKVMSILSIILLFGFLVLFIVSLFVFNSTLEMIYSLVGLAISGINIFFSFYIISKKNTMFEFNSTKDMLKDAISDAVMVFINIVYMIWYLLRLFGSRN</sequence>
<keyword evidence="1" id="KW-0812">Transmembrane</keyword>
<proteinExistence type="predicted"/>